<accession>A0A133UDS2</accession>
<dbReference type="InterPro" id="IPR002589">
    <property type="entry name" value="Macro_dom"/>
</dbReference>
<dbReference type="Pfam" id="PF01661">
    <property type="entry name" value="Macro"/>
    <property type="match status" value="1"/>
</dbReference>
<sequence length="176" mass="18415">MNNLSIGIMKVEVVQEDITQLDVEAIVNPANSGLVMGGGLAGIIKKKGGTEIEEEAQEHAPVDVGEAVITTGGDLPAKYVIHAPTMESPTKNVPTENAGRAMRGILECVGENGVKEVAVPGLGTGVGGVSAGDAAEAMLQEIKDFKSDKIEKIILVGYGKELFGTFKEAEERIMPQ</sequence>
<gene>
    <name evidence="2" type="ORF">AKJ64_03400</name>
</gene>
<dbReference type="AlphaFoldDB" id="A0A133UDS2"/>
<dbReference type="PATRIC" id="fig|1698263.3.peg.1002"/>
<evidence type="ECO:0000259" key="1">
    <source>
        <dbReference type="PROSITE" id="PS51154"/>
    </source>
</evidence>
<organism evidence="2 3">
    <name type="scientific">candidate division MSBL1 archaeon SCGC-AAA259E17</name>
    <dbReference type="NCBI Taxonomy" id="1698263"/>
    <lineage>
        <taxon>Archaea</taxon>
        <taxon>Methanobacteriati</taxon>
        <taxon>Methanobacteriota</taxon>
        <taxon>candidate division MSBL1</taxon>
    </lineage>
</organism>
<dbReference type="PANTHER" id="PTHR11106:SF111">
    <property type="entry name" value="MACRO DOMAIN-CONTAINING PROTEIN"/>
    <property type="match status" value="1"/>
</dbReference>
<dbReference type="Proteomes" id="UP000070373">
    <property type="component" value="Unassembled WGS sequence"/>
</dbReference>
<name>A0A133UDS2_9EURY</name>
<dbReference type="EMBL" id="LHXN01000058">
    <property type="protein sequence ID" value="KXA92359.1"/>
    <property type="molecule type" value="Genomic_DNA"/>
</dbReference>
<evidence type="ECO:0000313" key="2">
    <source>
        <dbReference type="EMBL" id="KXA92359.1"/>
    </source>
</evidence>
<proteinExistence type="predicted"/>
<dbReference type="SUPFAM" id="SSF52949">
    <property type="entry name" value="Macro domain-like"/>
    <property type="match status" value="1"/>
</dbReference>
<dbReference type="Gene3D" id="3.40.220.10">
    <property type="entry name" value="Leucine Aminopeptidase, subunit E, domain 1"/>
    <property type="match status" value="1"/>
</dbReference>
<feature type="domain" description="Macro" evidence="1">
    <location>
        <begin position="1"/>
        <end position="174"/>
    </location>
</feature>
<evidence type="ECO:0000313" key="3">
    <source>
        <dbReference type="Proteomes" id="UP000070373"/>
    </source>
</evidence>
<dbReference type="PROSITE" id="PS51154">
    <property type="entry name" value="MACRO"/>
    <property type="match status" value="1"/>
</dbReference>
<protein>
    <recommendedName>
        <fullName evidence="1">Macro domain-containing protein</fullName>
    </recommendedName>
</protein>
<reference evidence="2 3" key="1">
    <citation type="journal article" date="2016" name="Sci. Rep.">
        <title>Metabolic traits of an uncultured archaeal lineage -MSBL1- from brine pools of the Red Sea.</title>
        <authorList>
            <person name="Mwirichia R."/>
            <person name="Alam I."/>
            <person name="Rashid M."/>
            <person name="Vinu M."/>
            <person name="Ba-Alawi W."/>
            <person name="Anthony Kamau A."/>
            <person name="Kamanda Ngugi D."/>
            <person name="Goker M."/>
            <person name="Klenk H.P."/>
            <person name="Bajic V."/>
            <person name="Stingl U."/>
        </authorList>
    </citation>
    <scope>NUCLEOTIDE SEQUENCE [LARGE SCALE GENOMIC DNA]</scope>
    <source>
        <strain evidence="2">SCGC-AAA259E17</strain>
    </source>
</reference>
<comment type="caution">
    <text evidence="2">The sequence shown here is derived from an EMBL/GenBank/DDBJ whole genome shotgun (WGS) entry which is preliminary data.</text>
</comment>
<dbReference type="InterPro" id="IPR043472">
    <property type="entry name" value="Macro_dom-like"/>
</dbReference>
<dbReference type="PANTHER" id="PTHR11106">
    <property type="entry name" value="GANGLIOSIDE INDUCED DIFFERENTIATION ASSOCIATED PROTEIN 2-RELATED"/>
    <property type="match status" value="1"/>
</dbReference>
<keyword evidence="3" id="KW-1185">Reference proteome</keyword>
<dbReference type="SMART" id="SM00506">
    <property type="entry name" value="A1pp"/>
    <property type="match status" value="1"/>
</dbReference>